<sequence length="270" mass="28461">MSGINCSVAGATYAAAVAANAAVAFDGTGDYYQAAGPLTTTATDSKYLTIAFTWFHPTGGNSRNQHFMTAHLGTVSGENGWEVCIQSGRFRYSSWDNSGSNTDIIYGDFAATENAWNQMVAYVDHTLFSNCKYYLNGVDRTANLLNGAAFGEISLANLNINWGATNASIKIGVKDASAQYATAFSDFLGSIAQIYAHNAVGAPTISNYWNTTSSRPKDLGTTGVTTGLVRPLIYHYGTTATFGVNNGTGFNAYTLTGNGNVVSAIGPTYG</sequence>
<accession>A0A6J5Q2J9</accession>
<proteinExistence type="predicted"/>
<dbReference type="Gene3D" id="2.60.120.200">
    <property type="match status" value="1"/>
</dbReference>
<gene>
    <name evidence="1" type="ORF">UFOVP1030_6</name>
</gene>
<evidence type="ECO:0000313" key="1">
    <source>
        <dbReference type="EMBL" id="CAB4178720.1"/>
    </source>
</evidence>
<dbReference type="EMBL" id="LR796977">
    <property type="protein sequence ID" value="CAB4178720.1"/>
    <property type="molecule type" value="Genomic_DNA"/>
</dbReference>
<organism evidence="1">
    <name type="scientific">uncultured Caudovirales phage</name>
    <dbReference type="NCBI Taxonomy" id="2100421"/>
    <lineage>
        <taxon>Viruses</taxon>
        <taxon>Duplodnaviria</taxon>
        <taxon>Heunggongvirae</taxon>
        <taxon>Uroviricota</taxon>
        <taxon>Caudoviricetes</taxon>
        <taxon>Peduoviridae</taxon>
        <taxon>Maltschvirus</taxon>
        <taxon>Maltschvirus maltsch</taxon>
    </lineage>
</organism>
<dbReference type="InterPro" id="IPR013320">
    <property type="entry name" value="ConA-like_dom_sf"/>
</dbReference>
<name>A0A6J5Q2J9_9CAUD</name>
<reference evidence="1" key="1">
    <citation type="submission" date="2020-05" db="EMBL/GenBank/DDBJ databases">
        <authorList>
            <person name="Chiriac C."/>
            <person name="Salcher M."/>
            <person name="Ghai R."/>
            <person name="Kavagutti S V."/>
        </authorList>
    </citation>
    <scope>NUCLEOTIDE SEQUENCE</scope>
</reference>
<dbReference type="SUPFAM" id="SSF49899">
    <property type="entry name" value="Concanavalin A-like lectins/glucanases"/>
    <property type="match status" value="1"/>
</dbReference>
<protein>
    <submittedName>
        <fullName evidence="1">Uncharacterized protein</fullName>
    </submittedName>
</protein>